<evidence type="ECO:0000256" key="1">
    <source>
        <dbReference type="ARBA" id="ARBA00004613"/>
    </source>
</evidence>
<evidence type="ECO:0000256" key="3">
    <source>
        <dbReference type="ARBA" id="ARBA00022525"/>
    </source>
</evidence>
<dbReference type="Pfam" id="PF00019">
    <property type="entry name" value="TGF_beta"/>
    <property type="match status" value="1"/>
</dbReference>
<dbReference type="InterPro" id="IPR029034">
    <property type="entry name" value="Cystine-knot_cytokine"/>
</dbReference>
<evidence type="ECO:0000256" key="5">
    <source>
        <dbReference type="SAM" id="SignalP"/>
    </source>
</evidence>
<dbReference type="OrthoDB" id="6427568at2759"/>
<dbReference type="PANTHER" id="PTHR11848:SF308">
    <property type="entry name" value="BMP-LIKE PROTEIN UNC-129"/>
    <property type="match status" value="1"/>
</dbReference>
<evidence type="ECO:0000259" key="6">
    <source>
        <dbReference type="PROSITE" id="PS51362"/>
    </source>
</evidence>
<dbReference type="SUPFAM" id="SSF57501">
    <property type="entry name" value="Cystine-knot cytokines"/>
    <property type="match status" value="1"/>
</dbReference>
<dbReference type="PANTHER" id="PTHR11848">
    <property type="entry name" value="TGF-BETA FAMILY"/>
    <property type="match status" value="1"/>
</dbReference>
<protein>
    <recommendedName>
        <fullName evidence="6">TGF-beta family profile domain-containing protein</fullName>
    </recommendedName>
</protein>
<evidence type="ECO:0000313" key="7">
    <source>
        <dbReference type="EMBL" id="GFQ77779.1"/>
    </source>
</evidence>
<evidence type="ECO:0000313" key="8">
    <source>
        <dbReference type="Proteomes" id="UP000887116"/>
    </source>
</evidence>
<gene>
    <name evidence="7" type="ORF">TNCT_180951</name>
</gene>
<dbReference type="GO" id="GO:0008083">
    <property type="term" value="F:growth factor activity"/>
    <property type="evidence" value="ECO:0007669"/>
    <property type="project" value="UniProtKB-KW"/>
</dbReference>
<dbReference type="EMBL" id="BMAO01011924">
    <property type="protein sequence ID" value="GFQ77779.1"/>
    <property type="molecule type" value="Genomic_DNA"/>
</dbReference>
<feature type="signal peptide" evidence="5">
    <location>
        <begin position="1"/>
        <end position="16"/>
    </location>
</feature>
<dbReference type="GO" id="GO:0005125">
    <property type="term" value="F:cytokine activity"/>
    <property type="evidence" value="ECO:0007669"/>
    <property type="project" value="TreeGrafter"/>
</dbReference>
<dbReference type="InterPro" id="IPR015615">
    <property type="entry name" value="TGF-beta-rel"/>
</dbReference>
<dbReference type="GO" id="GO:0005615">
    <property type="term" value="C:extracellular space"/>
    <property type="evidence" value="ECO:0007669"/>
    <property type="project" value="TreeGrafter"/>
</dbReference>
<feature type="domain" description="TGF-beta family profile" evidence="6">
    <location>
        <begin position="219"/>
        <end position="335"/>
    </location>
</feature>
<dbReference type="Gene3D" id="2.10.90.10">
    <property type="entry name" value="Cystine-knot cytokines"/>
    <property type="match status" value="1"/>
</dbReference>
<keyword evidence="4" id="KW-0339">Growth factor</keyword>
<comment type="caution">
    <text evidence="7">The sequence shown here is derived from an EMBL/GenBank/DDBJ whole genome shotgun (WGS) entry which is preliminary data.</text>
</comment>
<dbReference type="InterPro" id="IPR001839">
    <property type="entry name" value="TGF-b_C"/>
</dbReference>
<keyword evidence="8" id="KW-1185">Reference proteome</keyword>
<feature type="chain" id="PRO_5036455561" description="TGF-beta family profile domain-containing protein" evidence="5">
    <location>
        <begin position="17"/>
        <end position="335"/>
    </location>
</feature>
<comment type="similarity">
    <text evidence="2 4">Belongs to the TGF-beta family.</text>
</comment>
<reference evidence="7" key="1">
    <citation type="submission" date="2020-07" db="EMBL/GenBank/DDBJ databases">
        <title>Multicomponent nature underlies the extraordinary mechanical properties of spider dragline silk.</title>
        <authorList>
            <person name="Kono N."/>
            <person name="Nakamura H."/>
            <person name="Mori M."/>
            <person name="Yoshida Y."/>
            <person name="Ohtoshi R."/>
            <person name="Malay A.D."/>
            <person name="Moran D.A.P."/>
            <person name="Tomita M."/>
            <person name="Numata K."/>
            <person name="Arakawa K."/>
        </authorList>
    </citation>
    <scope>NUCLEOTIDE SEQUENCE</scope>
</reference>
<keyword evidence="5" id="KW-0732">Signal</keyword>
<dbReference type="SMART" id="SM00204">
    <property type="entry name" value="TGFB"/>
    <property type="match status" value="1"/>
</dbReference>
<evidence type="ECO:0000256" key="2">
    <source>
        <dbReference type="ARBA" id="ARBA00006656"/>
    </source>
</evidence>
<dbReference type="CDD" id="cd13756">
    <property type="entry name" value="TGF_beta_BMPs_GDFs"/>
    <property type="match status" value="1"/>
</dbReference>
<organism evidence="7 8">
    <name type="scientific">Trichonephila clavata</name>
    <name type="common">Joro spider</name>
    <name type="synonym">Nephila clavata</name>
    <dbReference type="NCBI Taxonomy" id="2740835"/>
    <lineage>
        <taxon>Eukaryota</taxon>
        <taxon>Metazoa</taxon>
        <taxon>Ecdysozoa</taxon>
        <taxon>Arthropoda</taxon>
        <taxon>Chelicerata</taxon>
        <taxon>Arachnida</taxon>
        <taxon>Araneae</taxon>
        <taxon>Araneomorphae</taxon>
        <taxon>Entelegynae</taxon>
        <taxon>Araneoidea</taxon>
        <taxon>Nephilidae</taxon>
        <taxon>Trichonephila</taxon>
    </lineage>
</organism>
<dbReference type="PROSITE" id="PS51362">
    <property type="entry name" value="TGF_BETA_2"/>
    <property type="match status" value="1"/>
</dbReference>
<accession>A0A8X6KLK4</accession>
<evidence type="ECO:0000256" key="4">
    <source>
        <dbReference type="RuleBase" id="RU000354"/>
    </source>
</evidence>
<comment type="subcellular location">
    <subcellularLocation>
        <location evidence="1">Secreted</location>
    </subcellularLocation>
</comment>
<name>A0A8X6KLK4_TRICU</name>
<dbReference type="Proteomes" id="UP000887116">
    <property type="component" value="Unassembled WGS sequence"/>
</dbReference>
<sequence length="335" mass="38103">MKIALFFGILLIGVLGSRYNELEELGSTINSRVRQYNITRSVPVGLARIYLEWNRNLTQSEKLTSDEIEVYQGRNIQKYNMKYSSIWKKATNYTKVELWIDLHGIPNMEPSFWSSHPPEIHAYCKKIKATPLKPGMPFVNGDSIHIMYDMTKFYFQLKTLNGRHVRFKTRLPKLTKSGTGFGEMAIKSFIAFYEQGDSDGLPYIEAFRSIGNGKNHILRIPHHYLKNLKNRKSAKACALKNLNVTFDISLFNNYVIAPTGANIHACKGFCGSPKGKSTTHSLIQMYQSTVYAHASPPCCVPVSWEPLTLIMYDYTEKVYVVTKYHDAIATSCGCP</sequence>
<dbReference type="AlphaFoldDB" id="A0A8X6KLK4"/>
<keyword evidence="3" id="KW-0964">Secreted</keyword>
<proteinExistence type="inferred from homology"/>